<sequence>MKSYFHIKSFMGPEKIIELLGGQSPLSFKENVKNIKNWLKKQSILSIDQKKELQMTSALEKAGPVASTSSKQAEELPKEKNKGLQKSQKGSTGNNKKGKGKANWHRTYPQGYRIPKLEPSAMESVFNMARTLIELTAKEQDRIKRSFP</sequence>
<feature type="region of interest" description="Disordered" evidence="1">
    <location>
        <begin position="57"/>
        <end position="116"/>
    </location>
</feature>
<reference evidence="2" key="1">
    <citation type="submission" date="2021-03" db="EMBL/GenBank/DDBJ databases">
        <title>Draft genome sequence of rust myrtle Austropuccinia psidii MF-1, a brazilian biotype.</title>
        <authorList>
            <person name="Quecine M.C."/>
            <person name="Pachon D.M.R."/>
            <person name="Bonatelli M.L."/>
            <person name="Correr F.H."/>
            <person name="Franceschini L.M."/>
            <person name="Leite T.F."/>
            <person name="Margarido G.R.A."/>
            <person name="Almeida C.A."/>
            <person name="Ferrarezi J.A."/>
            <person name="Labate C.A."/>
        </authorList>
    </citation>
    <scope>NUCLEOTIDE SEQUENCE</scope>
    <source>
        <strain evidence="2">MF-1</strain>
    </source>
</reference>
<gene>
    <name evidence="2" type="ORF">O181_118889</name>
</gene>
<dbReference type="AlphaFoldDB" id="A0A9Q3KG37"/>
<evidence type="ECO:0000313" key="2">
    <source>
        <dbReference type="EMBL" id="MBW0579174.1"/>
    </source>
</evidence>
<accession>A0A9Q3KG37</accession>
<evidence type="ECO:0000256" key="1">
    <source>
        <dbReference type="SAM" id="MobiDB-lite"/>
    </source>
</evidence>
<protein>
    <submittedName>
        <fullName evidence="2">Uncharacterized protein</fullName>
    </submittedName>
</protein>
<organism evidence="2 3">
    <name type="scientific">Austropuccinia psidii MF-1</name>
    <dbReference type="NCBI Taxonomy" id="1389203"/>
    <lineage>
        <taxon>Eukaryota</taxon>
        <taxon>Fungi</taxon>
        <taxon>Dikarya</taxon>
        <taxon>Basidiomycota</taxon>
        <taxon>Pucciniomycotina</taxon>
        <taxon>Pucciniomycetes</taxon>
        <taxon>Pucciniales</taxon>
        <taxon>Sphaerophragmiaceae</taxon>
        <taxon>Austropuccinia</taxon>
    </lineage>
</organism>
<keyword evidence="3" id="KW-1185">Reference proteome</keyword>
<feature type="compositionally biased region" description="Low complexity" evidence="1">
    <location>
        <begin position="86"/>
        <end position="95"/>
    </location>
</feature>
<name>A0A9Q3KG37_9BASI</name>
<dbReference type="EMBL" id="AVOT02104466">
    <property type="protein sequence ID" value="MBW0579174.1"/>
    <property type="molecule type" value="Genomic_DNA"/>
</dbReference>
<evidence type="ECO:0000313" key="3">
    <source>
        <dbReference type="Proteomes" id="UP000765509"/>
    </source>
</evidence>
<comment type="caution">
    <text evidence="2">The sequence shown here is derived from an EMBL/GenBank/DDBJ whole genome shotgun (WGS) entry which is preliminary data.</text>
</comment>
<feature type="compositionally biased region" description="Basic and acidic residues" evidence="1">
    <location>
        <begin position="72"/>
        <end position="82"/>
    </location>
</feature>
<proteinExistence type="predicted"/>
<dbReference type="Proteomes" id="UP000765509">
    <property type="component" value="Unassembled WGS sequence"/>
</dbReference>